<reference evidence="4" key="2">
    <citation type="submission" date="2023-04" db="EMBL/GenBank/DDBJ databases">
        <authorList>
            <person name="Bruccoleri R.E."/>
            <person name="Oakeley E.J."/>
            <person name="Faust A.-M."/>
            <person name="Dessus-Babus S."/>
            <person name="Altorfer M."/>
            <person name="Burckhardt D."/>
            <person name="Oertli M."/>
            <person name="Naumann U."/>
            <person name="Petersen F."/>
            <person name="Wong J."/>
        </authorList>
    </citation>
    <scope>NUCLEOTIDE SEQUENCE</scope>
    <source>
        <strain evidence="4">GSM-AAB239-AS_SAM_17_03QT</strain>
        <tissue evidence="4">Leaf</tissue>
    </source>
</reference>
<accession>A0AAX6EGH3</accession>
<protein>
    <submittedName>
        <fullName evidence="4">Protein IQ-DOMAIN 1-like</fullName>
    </submittedName>
</protein>
<dbReference type="PANTHER" id="PTHR32295">
    <property type="entry name" value="IQ-DOMAIN 5-RELATED"/>
    <property type="match status" value="1"/>
</dbReference>
<feature type="region of interest" description="Disordered" evidence="3">
    <location>
        <begin position="310"/>
        <end position="330"/>
    </location>
</feature>
<proteinExistence type="inferred from homology"/>
<dbReference type="PROSITE" id="PS50096">
    <property type="entry name" value="IQ"/>
    <property type="match status" value="2"/>
</dbReference>
<comment type="caution">
    <text evidence="4">The sequence shown here is derived from an EMBL/GenBank/DDBJ whole genome shotgun (WGS) entry which is preliminary data.</text>
</comment>
<name>A0AAX6EGH3_IRIPA</name>
<evidence type="ECO:0000256" key="3">
    <source>
        <dbReference type="SAM" id="MobiDB-lite"/>
    </source>
</evidence>
<dbReference type="GO" id="GO:0005516">
    <property type="term" value="F:calmodulin binding"/>
    <property type="evidence" value="ECO:0007669"/>
    <property type="project" value="UniProtKB-KW"/>
</dbReference>
<dbReference type="EMBL" id="JANAVB010036618">
    <property type="protein sequence ID" value="KAJ6803081.1"/>
    <property type="molecule type" value="Genomic_DNA"/>
</dbReference>
<reference evidence="4" key="1">
    <citation type="journal article" date="2023" name="GigaByte">
        <title>Genome assembly of the bearded iris, Iris pallida Lam.</title>
        <authorList>
            <person name="Bruccoleri R.E."/>
            <person name="Oakeley E.J."/>
            <person name="Faust A.M.E."/>
            <person name="Altorfer M."/>
            <person name="Dessus-Babus S."/>
            <person name="Burckhardt D."/>
            <person name="Oertli M."/>
            <person name="Naumann U."/>
            <person name="Petersen F."/>
            <person name="Wong J."/>
        </authorList>
    </citation>
    <scope>NUCLEOTIDE SEQUENCE</scope>
    <source>
        <strain evidence="4">GSM-AAB239-AS_SAM_17_03QT</strain>
    </source>
</reference>
<dbReference type="Gene3D" id="1.20.5.190">
    <property type="match status" value="1"/>
</dbReference>
<feature type="region of interest" description="Disordered" evidence="3">
    <location>
        <begin position="24"/>
        <end position="63"/>
    </location>
</feature>
<keyword evidence="1" id="KW-0112">Calmodulin-binding</keyword>
<keyword evidence="5" id="KW-1185">Reference proteome</keyword>
<feature type="compositionally biased region" description="Polar residues" evidence="3">
    <location>
        <begin position="310"/>
        <end position="327"/>
    </location>
</feature>
<evidence type="ECO:0000313" key="5">
    <source>
        <dbReference type="Proteomes" id="UP001140949"/>
    </source>
</evidence>
<comment type="similarity">
    <text evidence="2">Belongs to the IQD family.</text>
</comment>
<sequence>MMGHSGKEWIKSIVGLKKLHTNKDDNEVVGRRSGGRKWKLWRSSSGSRSGSQRSAAPSEAASEDSSVAGEGYSAAVAAVVRAPLRDFKAVREEWAAIRIQTSFRAFLARRALRALKGVVRLQALVRGRQVRKQAAVTLRCMQALVKVQARVRARRVRMSTEGQAVQEMLQARRSKTDLLKEAEEEWCDSQGTLDQIRTKLQMRQEGALRRERAIAYSLSQKQWRSTSSGKRTNNNSSVVSLKHHNLDKGNGGWSWLERWMAAKPWENRLMEQANNSPSAVHSPNKVSEEVAQGKCSRLPDPGSVKIRKNNVTTRVSARPPSKSQSASACDFRYDESSTSSSSICTSTQISGTTTLLASERTEERNNSRPNYMNLTQSIKAKHKFCSAYRTTGQPSGDHQYYKRSGLSNIDSKSCNNGSDPSVSSSRLLSVASWKGKSLTRSMDKENCCYSERSTRLV</sequence>
<gene>
    <name evidence="4" type="ORF">M6B38_108895</name>
</gene>
<dbReference type="PANTHER" id="PTHR32295:SF95">
    <property type="entry name" value="PROTEIN IQ-DOMAIN 6"/>
    <property type="match status" value="1"/>
</dbReference>
<dbReference type="Proteomes" id="UP001140949">
    <property type="component" value="Unassembled WGS sequence"/>
</dbReference>
<evidence type="ECO:0000256" key="1">
    <source>
        <dbReference type="ARBA" id="ARBA00022860"/>
    </source>
</evidence>
<dbReference type="AlphaFoldDB" id="A0AAX6EGH3"/>
<evidence type="ECO:0000256" key="2">
    <source>
        <dbReference type="ARBA" id="ARBA00024341"/>
    </source>
</evidence>
<feature type="compositionally biased region" description="Low complexity" evidence="3">
    <location>
        <begin position="42"/>
        <end position="63"/>
    </location>
</feature>
<organism evidence="4 5">
    <name type="scientific">Iris pallida</name>
    <name type="common">Sweet iris</name>
    <dbReference type="NCBI Taxonomy" id="29817"/>
    <lineage>
        <taxon>Eukaryota</taxon>
        <taxon>Viridiplantae</taxon>
        <taxon>Streptophyta</taxon>
        <taxon>Embryophyta</taxon>
        <taxon>Tracheophyta</taxon>
        <taxon>Spermatophyta</taxon>
        <taxon>Magnoliopsida</taxon>
        <taxon>Liliopsida</taxon>
        <taxon>Asparagales</taxon>
        <taxon>Iridaceae</taxon>
        <taxon>Iridoideae</taxon>
        <taxon>Irideae</taxon>
        <taxon>Iris</taxon>
    </lineage>
</organism>
<evidence type="ECO:0000313" key="4">
    <source>
        <dbReference type="EMBL" id="KAJ6803081.1"/>
    </source>
</evidence>